<dbReference type="EMBL" id="BLKW01000004">
    <property type="protein sequence ID" value="GFG74752.1"/>
    <property type="molecule type" value="Genomic_DNA"/>
</dbReference>
<feature type="compositionally biased region" description="Basic residues" evidence="1">
    <location>
        <begin position="98"/>
        <end position="109"/>
    </location>
</feature>
<feature type="region of interest" description="Disordered" evidence="1">
    <location>
        <begin position="76"/>
        <end position="117"/>
    </location>
</feature>
<accession>A0A7I9XY77</accession>
<dbReference type="InterPro" id="IPR010982">
    <property type="entry name" value="Lambda_DNA-bd_dom_sf"/>
</dbReference>
<dbReference type="SUPFAM" id="SSF47413">
    <property type="entry name" value="lambda repressor-like DNA-binding domains"/>
    <property type="match status" value="1"/>
</dbReference>
<dbReference type="AlphaFoldDB" id="A0A7I9XY77"/>
<evidence type="ECO:0008006" key="4">
    <source>
        <dbReference type="Google" id="ProtNLM"/>
    </source>
</evidence>
<gene>
    <name evidence="2" type="ORF">MBOT_21170</name>
</gene>
<keyword evidence="3" id="KW-1185">Reference proteome</keyword>
<reference evidence="2 3" key="1">
    <citation type="journal article" date="2019" name="Emerg. Microbes Infect.">
        <title>Comprehensive subspecies identification of 175 nontuberculous mycobacteria species based on 7547 genomic profiles.</title>
        <authorList>
            <person name="Matsumoto Y."/>
            <person name="Kinjo T."/>
            <person name="Motooka D."/>
            <person name="Nabeya D."/>
            <person name="Jung N."/>
            <person name="Uechi K."/>
            <person name="Horii T."/>
            <person name="Iida T."/>
            <person name="Fujita J."/>
            <person name="Nakamura S."/>
        </authorList>
    </citation>
    <scope>NUCLEOTIDE SEQUENCE [LARGE SCALE GENOMIC DNA]</scope>
    <source>
        <strain evidence="2 3">JCM 17322</strain>
    </source>
</reference>
<comment type="caution">
    <text evidence="2">The sequence shown here is derived from an EMBL/GenBank/DDBJ whole genome shotgun (WGS) entry which is preliminary data.</text>
</comment>
<evidence type="ECO:0000313" key="3">
    <source>
        <dbReference type="Proteomes" id="UP000465361"/>
    </source>
</evidence>
<organism evidence="2 3">
    <name type="scientific">Mycobacterium botniense</name>
    <dbReference type="NCBI Taxonomy" id="84962"/>
    <lineage>
        <taxon>Bacteria</taxon>
        <taxon>Bacillati</taxon>
        <taxon>Actinomycetota</taxon>
        <taxon>Actinomycetes</taxon>
        <taxon>Mycobacteriales</taxon>
        <taxon>Mycobacteriaceae</taxon>
        <taxon>Mycobacterium</taxon>
    </lineage>
</organism>
<dbReference type="GO" id="GO:0003677">
    <property type="term" value="F:DNA binding"/>
    <property type="evidence" value="ECO:0007669"/>
    <property type="project" value="InterPro"/>
</dbReference>
<protein>
    <recommendedName>
        <fullName evidence="4">XRE family transcriptional regulator</fullName>
    </recommendedName>
</protein>
<sequence length="117" mass="13155">MTTHSAAGKGGEETLTQAVARRLRGQLAELMISRKQFSELTGWDRMYVYRRLRGETAMDTAELEHIERTAGIAAHFLLTGNEPTPSPDPPPGLPNQLKTRRRNRRRVSSRTKDQPTG</sequence>
<evidence type="ECO:0000256" key="1">
    <source>
        <dbReference type="SAM" id="MobiDB-lite"/>
    </source>
</evidence>
<feature type="compositionally biased region" description="Pro residues" evidence="1">
    <location>
        <begin position="84"/>
        <end position="93"/>
    </location>
</feature>
<dbReference type="Proteomes" id="UP000465361">
    <property type="component" value="Unassembled WGS sequence"/>
</dbReference>
<evidence type="ECO:0000313" key="2">
    <source>
        <dbReference type="EMBL" id="GFG74752.1"/>
    </source>
</evidence>
<proteinExistence type="predicted"/>
<name>A0A7I9XY77_9MYCO</name>